<gene>
    <name evidence="2" type="primary">yfbI</name>
    <name evidence="2" type="ORF">APU01nite_09120</name>
    <name evidence="3" type="ORF">SAMN04488100_10514</name>
</gene>
<sequence length="170" mass="19862">MSSLETCKEAYFNDVDDLVSHLYSAFGELTPLKLQKTLYFLFAIYSGLYTGDEKEGVQEETYSMPKYLFSEDFEAWTYGPVIRNVYVQYKHQGGYEKKEYDFDDSDKVDAEIKKFISDVGQQIIAKSDFSLVDRSHEDKAWKEAIGTEEAIMDKDEIVNEYRRRLKTSKQ</sequence>
<dbReference type="Proteomes" id="UP000321425">
    <property type="component" value="Unassembled WGS sequence"/>
</dbReference>
<reference evidence="3 4" key="1">
    <citation type="submission" date="2016-10" db="EMBL/GenBank/DDBJ databases">
        <authorList>
            <person name="de Groot N.N."/>
        </authorList>
    </citation>
    <scope>NUCLEOTIDE SEQUENCE [LARGE SCALE GENOMIC DNA]</scope>
    <source>
        <strain evidence="3 4">DSM 19182</strain>
    </source>
</reference>
<protein>
    <submittedName>
        <fullName evidence="3">Uncharacterized phage-associated protein</fullName>
    </submittedName>
</protein>
<evidence type="ECO:0000259" key="1">
    <source>
        <dbReference type="Pfam" id="PF13274"/>
    </source>
</evidence>
<dbReference type="AlphaFoldDB" id="A0A1H7RJT6"/>
<reference evidence="2 5" key="2">
    <citation type="submission" date="2019-07" db="EMBL/GenBank/DDBJ databases">
        <title>Whole genome shotgun sequence of Alkalibacterium putridalgicola NBRC 103243.</title>
        <authorList>
            <person name="Hosoyama A."/>
            <person name="Uohara A."/>
            <person name="Ohji S."/>
            <person name="Ichikawa N."/>
        </authorList>
    </citation>
    <scope>NUCLEOTIDE SEQUENCE [LARGE SCALE GENOMIC DNA]</scope>
    <source>
        <strain evidence="2 5">NBRC 103243</strain>
    </source>
</reference>
<proteinExistence type="predicted"/>
<dbReference type="STRING" id="426703.SAMN04488100_10514"/>
<accession>A0A1H7RJT6</accession>
<feature type="domain" description="Antitoxin SocA-like Panacea" evidence="1">
    <location>
        <begin position="67"/>
        <end position="142"/>
    </location>
</feature>
<organism evidence="3 4">
    <name type="scientific">Alkalibacterium putridalgicola</name>
    <dbReference type="NCBI Taxonomy" id="426703"/>
    <lineage>
        <taxon>Bacteria</taxon>
        <taxon>Bacillati</taxon>
        <taxon>Bacillota</taxon>
        <taxon>Bacilli</taxon>
        <taxon>Lactobacillales</taxon>
        <taxon>Carnobacteriaceae</taxon>
        <taxon>Alkalibacterium</taxon>
    </lineage>
</organism>
<dbReference type="OrthoDB" id="9799173at2"/>
<evidence type="ECO:0000313" key="5">
    <source>
        <dbReference type="Proteomes" id="UP000321425"/>
    </source>
</evidence>
<dbReference type="Pfam" id="PF13274">
    <property type="entry name" value="SocA_Panacea"/>
    <property type="match status" value="1"/>
</dbReference>
<evidence type="ECO:0000313" key="2">
    <source>
        <dbReference type="EMBL" id="GEK88873.1"/>
    </source>
</evidence>
<keyword evidence="5" id="KW-1185">Reference proteome</keyword>
<dbReference type="RefSeq" id="WP_091486944.1">
    <property type="nucleotide sequence ID" value="NZ_BJUX01000008.1"/>
</dbReference>
<evidence type="ECO:0000313" key="3">
    <source>
        <dbReference type="EMBL" id="SEL60298.1"/>
    </source>
</evidence>
<dbReference type="EMBL" id="BJUX01000008">
    <property type="protein sequence ID" value="GEK88873.1"/>
    <property type="molecule type" value="Genomic_DNA"/>
</dbReference>
<name>A0A1H7RJT6_9LACT</name>
<dbReference type="InterPro" id="IPR025272">
    <property type="entry name" value="SocA_Panacea"/>
</dbReference>
<evidence type="ECO:0000313" key="4">
    <source>
        <dbReference type="Proteomes" id="UP000198548"/>
    </source>
</evidence>
<dbReference type="EMBL" id="FOBL01000005">
    <property type="protein sequence ID" value="SEL60298.1"/>
    <property type="molecule type" value="Genomic_DNA"/>
</dbReference>
<dbReference type="Proteomes" id="UP000198548">
    <property type="component" value="Unassembled WGS sequence"/>
</dbReference>